<feature type="compositionally biased region" description="Low complexity" evidence="1">
    <location>
        <begin position="1"/>
        <end position="17"/>
    </location>
</feature>
<protein>
    <submittedName>
        <fullName evidence="2">Uncharacterized protein</fullName>
    </submittedName>
</protein>
<comment type="caution">
    <text evidence="2">The sequence shown here is derived from an EMBL/GenBank/DDBJ whole genome shotgun (WGS) entry which is preliminary data.</text>
</comment>
<proteinExistence type="predicted"/>
<organism evidence="2 3">
    <name type="scientific">Thermocatellispora tengchongensis</name>
    <dbReference type="NCBI Taxonomy" id="1073253"/>
    <lineage>
        <taxon>Bacteria</taxon>
        <taxon>Bacillati</taxon>
        <taxon>Actinomycetota</taxon>
        <taxon>Actinomycetes</taxon>
        <taxon>Streptosporangiales</taxon>
        <taxon>Streptosporangiaceae</taxon>
        <taxon>Thermocatellispora</taxon>
    </lineage>
</organism>
<sequence>MTGTTGATGATGASSTTGAGGTTGATPAGDGAERNVVKEFRAGVRLGEDPVNTVVQDGPAVTTWRSEWMGGYCPVCAHSFRQDDPVLLRIGDDGRLAEVRHDPAHLPWCGLAEAEEHGESAVGRAFFEAIDAMDPPLVRYVRRLHPGDPLLRPRETVRPSDRRQCCFVCRESFRPYEFVVTCVCRPDDPQCSLTVHRDAAHSLLCYEDFIDSRSGLRQCPMDMRVLPQEQRP</sequence>
<dbReference type="RefSeq" id="WP_185051328.1">
    <property type="nucleotide sequence ID" value="NZ_BAABIX010000007.1"/>
</dbReference>
<evidence type="ECO:0000313" key="2">
    <source>
        <dbReference type="EMBL" id="MBB5134422.1"/>
    </source>
</evidence>
<dbReference type="AlphaFoldDB" id="A0A840P4Z6"/>
<name>A0A840P4Z6_9ACTN</name>
<evidence type="ECO:0000256" key="1">
    <source>
        <dbReference type="SAM" id="MobiDB-lite"/>
    </source>
</evidence>
<dbReference type="Proteomes" id="UP000578449">
    <property type="component" value="Unassembled WGS sequence"/>
</dbReference>
<keyword evidence="3" id="KW-1185">Reference proteome</keyword>
<evidence type="ECO:0000313" key="3">
    <source>
        <dbReference type="Proteomes" id="UP000578449"/>
    </source>
</evidence>
<accession>A0A840P4Z6</accession>
<feature type="region of interest" description="Disordered" evidence="1">
    <location>
        <begin position="1"/>
        <end position="35"/>
    </location>
</feature>
<reference evidence="2 3" key="1">
    <citation type="submission" date="2020-08" db="EMBL/GenBank/DDBJ databases">
        <title>Genomic Encyclopedia of Type Strains, Phase IV (KMG-IV): sequencing the most valuable type-strain genomes for metagenomic binning, comparative biology and taxonomic classification.</title>
        <authorList>
            <person name="Goeker M."/>
        </authorList>
    </citation>
    <scope>NUCLEOTIDE SEQUENCE [LARGE SCALE GENOMIC DNA]</scope>
    <source>
        <strain evidence="2 3">DSM 45615</strain>
    </source>
</reference>
<dbReference type="EMBL" id="JACHGN010000008">
    <property type="protein sequence ID" value="MBB5134422.1"/>
    <property type="molecule type" value="Genomic_DNA"/>
</dbReference>
<gene>
    <name evidence="2" type="ORF">HNP84_004154</name>
</gene>